<name>A0A426TWF2_9CHLR</name>
<comment type="caution">
    <text evidence="2">The sequence shown here is derived from an EMBL/GenBank/DDBJ whole genome shotgun (WGS) entry which is preliminary data.</text>
</comment>
<proteinExistence type="predicted"/>
<dbReference type="EMBL" id="RSAS01000575">
    <property type="protein sequence ID" value="RRR69911.1"/>
    <property type="molecule type" value="Genomic_DNA"/>
</dbReference>
<accession>A0A426TWF2</accession>
<dbReference type="InterPro" id="IPR028096">
    <property type="entry name" value="EfeO_Cupredoxin"/>
</dbReference>
<evidence type="ECO:0000313" key="2">
    <source>
        <dbReference type="EMBL" id="RRR69911.1"/>
    </source>
</evidence>
<sequence>MPPRPRPTGWKTMPPPHHGLRSFVTEVLAMSGVPYVGSLFRLVGLVGLLFVLAACETNLPPERTLEVTVTAEGYEPQRLEAQVGEMVTIRLRNRDTVGQNLYLDLPSGTRIIAADTGVDALMSFPARHVGTFRFYTAVPGRTGEGILVITEAGAQ</sequence>
<reference evidence="2 3" key="1">
    <citation type="submission" date="2018-12" db="EMBL/GenBank/DDBJ databases">
        <title>Genome Sequence of Candidatus Viridilinea halotolerans isolated from saline sulfide-rich spring.</title>
        <authorList>
            <person name="Grouzdev D.S."/>
            <person name="Burganskaya E.I."/>
            <person name="Krutkina M.S."/>
            <person name="Sukhacheva M.V."/>
            <person name="Gorlenko V.M."/>
        </authorList>
    </citation>
    <scope>NUCLEOTIDE SEQUENCE [LARGE SCALE GENOMIC DNA]</scope>
    <source>
        <strain evidence="2">Chok-6</strain>
    </source>
</reference>
<organism evidence="2 3">
    <name type="scientific">Candidatus Viridilinea halotolerans</name>
    <dbReference type="NCBI Taxonomy" id="2491704"/>
    <lineage>
        <taxon>Bacteria</taxon>
        <taxon>Bacillati</taxon>
        <taxon>Chloroflexota</taxon>
        <taxon>Chloroflexia</taxon>
        <taxon>Chloroflexales</taxon>
        <taxon>Chloroflexineae</taxon>
        <taxon>Oscillochloridaceae</taxon>
        <taxon>Candidatus Viridilinea</taxon>
    </lineage>
</organism>
<feature type="domain" description="EfeO-type cupredoxin-like" evidence="1">
    <location>
        <begin position="46"/>
        <end position="148"/>
    </location>
</feature>
<gene>
    <name evidence="2" type="ORF">EI684_14365</name>
</gene>
<evidence type="ECO:0000313" key="3">
    <source>
        <dbReference type="Proteomes" id="UP000280307"/>
    </source>
</evidence>
<dbReference type="InterPro" id="IPR008972">
    <property type="entry name" value="Cupredoxin"/>
</dbReference>
<dbReference type="SUPFAM" id="SSF49503">
    <property type="entry name" value="Cupredoxins"/>
    <property type="match status" value="1"/>
</dbReference>
<dbReference type="AlphaFoldDB" id="A0A426TWF2"/>
<dbReference type="Gene3D" id="2.60.40.420">
    <property type="entry name" value="Cupredoxins - blue copper proteins"/>
    <property type="match status" value="1"/>
</dbReference>
<dbReference type="Pfam" id="PF13473">
    <property type="entry name" value="Cupredoxin_1"/>
    <property type="match status" value="1"/>
</dbReference>
<protein>
    <submittedName>
        <fullName evidence="2">Cupredoxin domain-containing protein</fullName>
    </submittedName>
</protein>
<evidence type="ECO:0000259" key="1">
    <source>
        <dbReference type="Pfam" id="PF13473"/>
    </source>
</evidence>
<dbReference type="Proteomes" id="UP000280307">
    <property type="component" value="Unassembled WGS sequence"/>
</dbReference>